<dbReference type="AlphaFoldDB" id="A0A8C9QD92"/>
<protein>
    <submittedName>
        <fullName evidence="1">Uncharacterized protein</fullName>
    </submittedName>
</protein>
<dbReference type="Proteomes" id="UP000694422">
    <property type="component" value="Unplaced"/>
</dbReference>
<dbReference type="Gene3D" id="1.10.3080.10">
    <property type="entry name" value="Clc chloride channel"/>
    <property type="match status" value="1"/>
</dbReference>
<name>A0A8C9QD92_SPEDA</name>
<dbReference type="Ensembl" id="ENSSDAT00000026175.1">
    <property type="protein sequence ID" value="ENSSDAP00000022896.1"/>
    <property type="gene ID" value="ENSSDAG00000020826.1"/>
</dbReference>
<reference evidence="1" key="1">
    <citation type="submission" date="2025-08" db="UniProtKB">
        <authorList>
            <consortium name="Ensembl"/>
        </authorList>
    </citation>
    <scope>IDENTIFICATION</scope>
</reference>
<accession>A0A8C9QD92</accession>
<proteinExistence type="predicted"/>
<reference evidence="1" key="2">
    <citation type="submission" date="2025-09" db="UniProtKB">
        <authorList>
            <consortium name="Ensembl"/>
        </authorList>
    </citation>
    <scope>IDENTIFICATION</scope>
</reference>
<evidence type="ECO:0000313" key="1">
    <source>
        <dbReference type="Ensembl" id="ENSSDAP00000022896.1"/>
    </source>
</evidence>
<evidence type="ECO:0000313" key="2">
    <source>
        <dbReference type="Proteomes" id="UP000694422"/>
    </source>
</evidence>
<keyword evidence="2" id="KW-1185">Reference proteome</keyword>
<organism evidence="1 2">
    <name type="scientific">Spermophilus dauricus</name>
    <name type="common">Daurian ground squirrel</name>
    <dbReference type="NCBI Taxonomy" id="99837"/>
    <lineage>
        <taxon>Eukaryota</taxon>
        <taxon>Metazoa</taxon>
        <taxon>Chordata</taxon>
        <taxon>Craniata</taxon>
        <taxon>Vertebrata</taxon>
        <taxon>Euteleostomi</taxon>
        <taxon>Mammalia</taxon>
        <taxon>Eutheria</taxon>
        <taxon>Euarchontoglires</taxon>
        <taxon>Glires</taxon>
        <taxon>Rodentia</taxon>
        <taxon>Sciuromorpha</taxon>
        <taxon>Sciuridae</taxon>
        <taxon>Xerinae</taxon>
        <taxon>Marmotini</taxon>
        <taxon>Spermophilus</taxon>
    </lineage>
</organism>
<dbReference type="SUPFAM" id="SSF81340">
    <property type="entry name" value="Clc chloride channel"/>
    <property type="match status" value="1"/>
</dbReference>
<dbReference type="InterPro" id="IPR014743">
    <property type="entry name" value="Cl-channel_core"/>
</dbReference>
<sequence length="107" mass="11979">RSHQFLSWIHTDPSPSGCWVWHPGDEDHLAGSAIQHLTDLEPTLCELTGQIAHILPVMIALILANAVAQSLHWWGAPLCTRPTPSSHYWEWTMLMLPVLADSLELLP</sequence>